<proteinExistence type="predicted"/>
<reference evidence="1" key="1">
    <citation type="submission" date="2024-02" db="EMBL/GenBank/DDBJ databases">
        <authorList>
            <consortium name="ELIXIR-Norway"/>
            <consortium name="Elixir Norway"/>
        </authorList>
    </citation>
    <scope>NUCLEOTIDE SEQUENCE</scope>
</reference>
<evidence type="ECO:0000313" key="1">
    <source>
        <dbReference type="EMBL" id="CAK9220236.1"/>
    </source>
</evidence>
<dbReference type="Proteomes" id="UP001497512">
    <property type="component" value="Chromosome 3"/>
</dbReference>
<gene>
    <name evidence="1" type="ORF">CSSPTR1EN2_LOCUS15305</name>
</gene>
<dbReference type="EMBL" id="OZ019895">
    <property type="protein sequence ID" value="CAK9220236.1"/>
    <property type="molecule type" value="Genomic_DNA"/>
</dbReference>
<protein>
    <recommendedName>
        <fullName evidence="3">NADH-plastoquinone oxidoreductase subunit K</fullName>
    </recommendedName>
</protein>
<keyword evidence="2" id="KW-1185">Reference proteome</keyword>
<evidence type="ECO:0000313" key="2">
    <source>
        <dbReference type="Proteomes" id="UP001497512"/>
    </source>
</evidence>
<sequence length="80" mass="9200">MGRPFVVLATTTTTTNTTIHYTAHPRFQGSIYFGEQAGMIRESATLNVHRPTMSSESWAKLRWQYVIMQQHQELSRDSGR</sequence>
<evidence type="ECO:0008006" key="3">
    <source>
        <dbReference type="Google" id="ProtNLM"/>
    </source>
</evidence>
<accession>A0ABP0UFR1</accession>
<name>A0ABP0UFR1_9BRYO</name>
<organism evidence="1 2">
    <name type="scientific">Sphagnum troendelagicum</name>
    <dbReference type="NCBI Taxonomy" id="128251"/>
    <lineage>
        <taxon>Eukaryota</taxon>
        <taxon>Viridiplantae</taxon>
        <taxon>Streptophyta</taxon>
        <taxon>Embryophyta</taxon>
        <taxon>Bryophyta</taxon>
        <taxon>Sphagnophytina</taxon>
        <taxon>Sphagnopsida</taxon>
        <taxon>Sphagnales</taxon>
        <taxon>Sphagnaceae</taxon>
        <taxon>Sphagnum</taxon>
    </lineage>
</organism>